<evidence type="ECO:0000313" key="2">
    <source>
        <dbReference type="Proteomes" id="UP000238479"/>
    </source>
</evidence>
<organism evidence="1 2">
    <name type="scientific">Rosa chinensis</name>
    <name type="common">China rose</name>
    <dbReference type="NCBI Taxonomy" id="74649"/>
    <lineage>
        <taxon>Eukaryota</taxon>
        <taxon>Viridiplantae</taxon>
        <taxon>Streptophyta</taxon>
        <taxon>Embryophyta</taxon>
        <taxon>Tracheophyta</taxon>
        <taxon>Spermatophyta</taxon>
        <taxon>Magnoliopsida</taxon>
        <taxon>eudicotyledons</taxon>
        <taxon>Gunneridae</taxon>
        <taxon>Pentapetalae</taxon>
        <taxon>rosids</taxon>
        <taxon>fabids</taxon>
        <taxon>Rosales</taxon>
        <taxon>Rosaceae</taxon>
        <taxon>Rosoideae</taxon>
        <taxon>Rosoideae incertae sedis</taxon>
        <taxon>Rosa</taxon>
    </lineage>
</organism>
<evidence type="ECO:0000313" key="1">
    <source>
        <dbReference type="EMBL" id="PRQ57551.1"/>
    </source>
</evidence>
<keyword evidence="2" id="KW-1185">Reference proteome</keyword>
<protein>
    <submittedName>
        <fullName evidence="1">Uncharacterized protein</fullName>
    </submittedName>
</protein>
<accession>A0A2P6SFU3</accession>
<dbReference type="EMBL" id="PDCK01000039">
    <property type="protein sequence ID" value="PRQ57551.1"/>
    <property type="molecule type" value="Genomic_DNA"/>
</dbReference>
<comment type="caution">
    <text evidence="1">The sequence shown here is derived from an EMBL/GenBank/DDBJ whole genome shotgun (WGS) entry which is preliminary data.</text>
</comment>
<name>A0A2P6SFU3_ROSCH</name>
<dbReference type="Proteomes" id="UP000238479">
    <property type="component" value="Chromosome 1"/>
</dbReference>
<proteinExistence type="predicted"/>
<sequence length="81" mass="9196">MSLFSPKTINSAFHRRLPISVPTEPRHLLSPPHCCRLGSTMTWSPTHRSSSPMKTSMKVPKLPYKVLDLQDHFSFGCTDNE</sequence>
<gene>
    <name evidence="1" type="ORF">RchiOBHm_Chr1g0349541</name>
</gene>
<reference evidence="1 2" key="1">
    <citation type="journal article" date="2018" name="Nat. Genet.">
        <title>The Rosa genome provides new insights in the design of modern roses.</title>
        <authorList>
            <person name="Bendahmane M."/>
        </authorList>
    </citation>
    <scope>NUCLEOTIDE SEQUENCE [LARGE SCALE GENOMIC DNA]</scope>
    <source>
        <strain evidence="2">cv. Old Blush</strain>
    </source>
</reference>
<dbReference type="AlphaFoldDB" id="A0A2P6SFU3"/>
<dbReference type="Gramene" id="PRQ57551">
    <property type="protein sequence ID" value="PRQ57551"/>
    <property type="gene ID" value="RchiOBHm_Chr1g0349541"/>
</dbReference>